<feature type="region of interest" description="Disordered" evidence="1">
    <location>
        <begin position="1"/>
        <end position="58"/>
    </location>
</feature>
<accession>A0A6B3BY07</accession>
<dbReference type="AlphaFoldDB" id="A0A6B3BY07"/>
<sequence length="58" mass="6311">MSLYQPQEAPSIGARPTRHRQTPLADLSPHSPAVNNTIGRLPGSPDRRPDHPTFNSAV</sequence>
<organism evidence="2">
    <name type="scientific">Streptomyces sp. SID12501</name>
    <dbReference type="NCBI Taxonomy" id="2706042"/>
    <lineage>
        <taxon>Bacteria</taxon>
        <taxon>Bacillati</taxon>
        <taxon>Actinomycetota</taxon>
        <taxon>Actinomycetes</taxon>
        <taxon>Kitasatosporales</taxon>
        <taxon>Streptomycetaceae</taxon>
        <taxon>Streptomyces</taxon>
    </lineage>
</organism>
<proteinExistence type="predicted"/>
<protein>
    <submittedName>
        <fullName evidence="2">Uncharacterized protein</fullName>
    </submittedName>
</protein>
<dbReference type="RefSeq" id="WP_164318103.1">
    <property type="nucleotide sequence ID" value="NZ_JAAGLU010000023.1"/>
</dbReference>
<reference evidence="2" key="1">
    <citation type="submission" date="2020-01" db="EMBL/GenBank/DDBJ databases">
        <title>Insect and environment-associated Actinomycetes.</title>
        <authorList>
            <person name="Currrie C."/>
            <person name="Chevrette M."/>
            <person name="Carlson C."/>
            <person name="Stubbendieck R."/>
            <person name="Wendt-Pienkowski E."/>
        </authorList>
    </citation>
    <scope>NUCLEOTIDE SEQUENCE</scope>
    <source>
        <strain evidence="2">SID12501</strain>
    </source>
</reference>
<comment type="caution">
    <text evidence="2">The sequence shown here is derived from an EMBL/GenBank/DDBJ whole genome shotgun (WGS) entry which is preliminary data.</text>
</comment>
<name>A0A6B3BY07_9ACTN</name>
<evidence type="ECO:0000313" key="2">
    <source>
        <dbReference type="EMBL" id="NEC89327.1"/>
    </source>
</evidence>
<dbReference type="EMBL" id="JAAGLU010000023">
    <property type="protein sequence ID" value="NEC89327.1"/>
    <property type="molecule type" value="Genomic_DNA"/>
</dbReference>
<evidence type="ECO:0000256" key="1">
    <source>
        <dbReference type="SAM" id="MobiDB-lite"/>
    </source>
</evidence>
<gene>
    <name evidence="2" type="ORF">G3I71_26735</name>
</gene>